<name>B6H6P6_PENRW</name>
<reference evidence="2 3" key="1">
    <citation type="journal article" date="2008" name="Nat. Biotechnol.">
        <title>Genome sequencing and analysis of the filamentous fungus Penicillium chrysogenum.</title>
        <authorList>
            <person name="van den Berg M.A."/>
            <person name="Albang R."/>
            <person name="Albermann K."/>
            <person name="Badger J.H."/>
            <person name="Daran J.-M."/>
            <person name="Driessen A.J.M."/>
            <person name="Garcia-Estrada C."/>
            <person name="Fedorova N.D."/>
            <person name="Harris D.M."/>
            <person name="Heijne W.H.M."/>
            <person name="Joardar V.S."/>
            <person name="Kiel J.A.K.W."/>
            <person name="Kovalchuk A."/>
            <person name="Martin J.F."/>
            <person name="Nierman W.C."/>
            <person name="Nijland J.G."/>
            <person name="Pronk J.T."/>
            <person name="Roubos J.A."/>
            <person name="van der Klei I.J."/>
            <person name="van Peij N.N.M.E."/>
            <person name="Veenhuis M."/>
            <person name="von Doehren H."/>
            <person name="Wagner C."/>
            <person name="Wortman J.R."/>
            <person name="Bovenberg R.A.L."/>
        </authorList>
    </citation>
    <scope>NUCLEOTIDE SEQUENCE [LARGE SCALE GENOMIC DNA]</scope>
    <source>
        <strain evidence="3">ATCC 28089 / DSM 1075 / NRRL 1951 / Wisconsin 54-1255</strain>
    </source>
</reference>
<keyword evidence="3" id="KW-1185">Reference proteome</keyword>
<dbReference type="VEuPathDB" id="FungiDB:PCH_Pc15g01020"/>
<feature type="region of interest" description="Disordered" evidence="1">
    <location>
        <begin position="111"/>
        <end position="152"/>
    </location>
</feature>
<dbReference type="EMBL" id="AM920430">
    <property type="protein sequence ID" value="CAP82988.1"/>
    <property type="molecule type" value="Genomic_DNA"/>
</dbReference>
<dbReference type="AlphaFoldDB" id="B6H6P6"/>
<accession>B6H6P6</accession>
<evidence type="ECO:0000256" key="1">
    <source>
        <dbReference type="SAM" id="MobiDB-lite"/>
    </source>
</evidence>
<protein>
    <submittedName>
        <fullName evidence="2">Uncharacterized protein</fullName>
    </submittedName>
</protein>
<organism evidence="2 3">
    <name type="scientific">Penicillium rubens (strain ATCC 28089 / DSM 1075 / NRRL 1951 / Wisconsin 54-1255)</name>
    <name type="common">Penicillium chrysogenum</name>
    <dbReference type="NCBI Taxonomy" id="500485"/>
    <lineage>
        <taxon>Eukaryota</taxon>
        <taxon>Fungi</taxon>
        <taxon>Dikarya</taxon>
        <taxon>Ascomycota</taxon>
        <taxon>Pezizomycotina</taxon>
        <taxon>Eurotiomycetes</taxon>
        <taxon>Eurotiomycetidae</taxon>
        <taxon>Eurotiales</taxon>
        <taxon>Aspergillaceae</taxon>
        <taxon>Penicillium</taxon>
        <taxon>Penicillium chrysogenum species complex</taxon>
    </lineage>
</organism>
<evidence type="ECO:0000313" key="2">
    <source>
        <dbReference type="EMBL" id="CAP82988.1"/>
    </source>
</evidence>
<gene>
    <name evidence="2" type="ORF">Pc15g01020</name>
    <name evidence="2" type="ORF">PCH_Pc15g01020</name>
</gene>
<proteinExistence type="predicted"/>
<dbReference type="Proteomes" id="UP000000724">
    <property type="component" value="Contig Pc00c15"/>
</dbReference>
<dbReference type="HOGENOM" id="CLU_1722963_0_0_1"/>
<sequence length="152" mass="17092">MGFQPLSIHRPETLDLTVPRPPYKLHPQARPPDPWSSPATWLGISLQPTFTILQSFTAFPNHFCQEQQPWNHGSHCLRNLGTSGYLTWEQPWKAALSEFVVCRLPLGIDVKEGTEGTEGNEEVTKRGRKERSRTPYTGQIHGASLAAPILPR</sequence>
<evidence type="ECO:0000313" key="3">
    <source>
        <dbReference type="Proteomes" id="UP000000724"/>
    </source>
</evidence>